<keyword evidence="1" id="KW-1133">Transmembrane helix</keyword>
<evidence type="ECO:0000313" key="3">
    <source>
        <dbReference type="Proteomes" id="UP000009168"/>
    </source>
</evidence>
<dbReference type="EMBL" id="GG662460">
    <property type="protein sequence ID" value="EWS71954.1"/>
    <property type="molecule type" value="Genomic_DNA"/>
</dbReference>
<dbReference type="Proteomes" id="UP000009168">
    <property type="component" value="Unassembled WGS sequence"/>
</dbReference>
<dbReference type="AlphaFoldDB" id="W7XGE2"/>
<proteinExistence type="predicted"/>
<keyword evidence="1 2" id="KW-0812">Transmembrane</keyword>
<dbReference type="InParanoid" id="W7XGE2"/>
<protein>
    <submittedName>
        <fullName evidence="2">Transmembrane protein, putative</fullName>
    </submittedName>
</protein>
<accession>W7XGE2</accession>
<feature type="transmembrane region" description="Helical" evidence="1">
    <location>
        <begin position="117"/>
        <end position="136"/>
    </location>
</feature>
<keyword evidence="3" id="KW-1185">Reference proteome</keyword>
<organism evidence="2 3">
    <name type="scientific">Tetrahymena thermophila (strain SB210)</name>
    <dbReference type="NCBI Taxonomy" id="312017"/>
    <lineage>
        <taxon>Eukaryota</taxon>
        <taxon>Sar</taxon>
        <taxon>Alveolata</taxon>
        <taxon>Ciliophora</taxon>
        <taxon>Intramacronucleata</taxon>
        <taxon>Oligohymenophorea</taxon>
        <taxon>Hymenostomatida</taxon>
        <taxon>Tetrahymenina</taxon>
        <taxon>Tetrahymenidae</taxon>
        <taxon>Tetrahymena</taxon>
    </lineage>
</organism>
<dbReference type="GeneID" id="24440291"/>
<reference evidence="3" key="1">
    <citation type="journal article" date="2006" name="PLoS Biol.">
        <title>Macronuclear genome sequence of the ciliate Tetrahymena thermophila, a model eukaryote.</title>
        <authorList>
            <person name="Eisen J.A."/>
            <person name="Coyne R.S."/>
            <person name="Wu M."/>
            <person name="Wu D."/>
            <person name="Thiagarajan M."/>
            <person name="Wortman J.R."/>
            <person name="Badger J.H."/>
            <person name="Ren Q."/>
            <person name="Amedeo P."/>
            <person name="Jones K.M."/>
            <person name="Tallon L.J."/>
            <person name="Delcher A.L."/>
            <person name="Salzberg S.L."/>
            <person name="Silva J.C."/>
            <person name="Haas B.J."/>
            <person name="Majoros W.H."/>
            <person name="Farzad M."/>
            <person name="Carlton J.M."/>
            <person name="Smith R.K. Jr."/>
            <person name="Garg J."/>
            <person name="Pearlman R.E."/>
            <person name="Karrer K.M."/>
            <person name="Sun L."/>
            <person name="Manning G."/>
            <person name="Elde N.C."/>
            <person name="Turkewitz A.P."/>
            <person name="Asai D.J."/>
            <person name="Wilkes D.E."/>
            <person name="Wang Y."/>
            <person name="Cai H."/>
            <person name="Collins K."/>
            <person name="Stewart B.A."/>
            <person name="Lee S.R."/>
            <person name="Wilamowska K."/>
            <person name="Weinberg Z."/>
            <person name="Ruzzo W.L."/>
            <person name="Wloga D."/>
            <person name="Gaertig J."/>
            <person name="Frankel J."/>
            <person name="Tsao C.-C."/>
            <person name="Gorovsky M.A."/>
            <person name="Keeling P.J."/>
            <person name="Waller R.F."/>
            <person name="Patron N.J."/>
            <person name="Cherry J.M."/>
            <person name="Stover N.A."/>
            <person name="Krieger C.J."/>
            <person name="del Toro C."/>
            <person name="Ryder H.F."/>
            <person name="Williamson S.C."/>
            <person name="Barbeau R.A."/>
            <person name="Hamilton E.P."/>
            <person name="Orias E."/>
        </authorList>
    </citation>
    <scope>NUCLEOTIDE SEQUENCE [LARGE SCALE GENOMIC DNA]</scope>
    <source>
        <strain evidence="3">SB210</strain>
    </source>
</reference>
<sequence length="203" mass="24319">MAIFYQFKSDFLCFNLFYFFMFFICLLEDKRVNIKFNQHQASQKHLSINSIILVYHLAIYQQQLSLALSQLVKYHFIIFLKILTTKQNFFPHFFKKLVNLIRHISKIKIRHISKQKLYVCLIQACGILPIVTYSPASVFNKKIGLKNSESHSYLFNSFPCELSFGLVQKLSDCLRAYLLYRQFQYKWQHNQTPLLAWVLIYYE</sequence>
<evidence type="ECO:0000313" key="2">
    <source>
        <dbReference type="EMBL" id="EWS71954.1"/>
    </source>
</evidence>
<feature type="transmembrane region" description="Helical" evidence="1">
    <location>
        <begin position="6"/>
        <end position="27"/>
    </location>
</feature>
<dbReference type="KEGG" id="tet:TTHERM_000703757"/>
<evidence type="ECO:0000256" key="1">
    <source>
        <dbReference type="SAM" id="Phobius"/>
    </source>
</evidence>
<name>W7XGE2_TETTS</name>
<keyword evidence="1" id="KW-0472">Membrane</keyword>
<gene>
    <name evidence="2" type="ORF">TTHERM_000703757</name>
</gene>
<dbReference type="RefSeq" id="XP_012655514.1">
    <property type="nucleotide sequence ID" value="XM_012800060.1"/>
</dbReference>